<evidence type="ECO:0000313" key="11">
    <source>
        <dbReference type="Proteomes" id="UP001327219"/>
    </source>
</evidence>
<comment type="similarity">
    <text evidence="8">Belongs to the glycosyltransferase group 1 family.</text>
</comment>
<keyword evidence="8" id="KW-0448">Lipopolysaccharide biosynthesis</keyword>
<organism evidence="10 11">
    <name type="scientific">Candidatus Bandiella euplotis</name>
    <dbReference type="NCBI Taxonomy" id="1664265"/>
    <lineage>
        <taxon>Bacteria</taxon>
        <taxon>Pseudomonadati</taxon>
        <taxon>Pseudomonadota</taxon>
        <taxon>Alphaproteobacteria</taxon>
        <taxon>Rickettsiales</taxon>
        <taxon>Candidatus Midichloriaceae</taxon>
        <taxon>Candidatus Bandiella</taxon>
    </lineage>
</organism>
<comment type="pathway">
    <text evidence="2 8">Bacterial outer membrane biogenesis; LPS core biosynthesis.</text>
</comment>
<evidence type="ECO:0000256" key="4">
    <source>
        <dbReference type="ARBA" id="ARBA00019077"/>
    </source>
</evidence>
<accession>A0ABZ0ULB3</accession>
<comment type="function">
    <text evidence="1 8">Involved in lipopolysaccharide (LPS) biosynthesis. Catalyzes the transfer of 3-deoxy-D-manno-octulosonate (Kdo) residue(s) from CMP-Kdo to lipid IV(A), the tetraacyldisaccharide-1,4'-bisphosphate precursor of lipid A.</text>
</comment>
<dbReference type="Proteomes" id="UP001327219">
    <property type="component" value="Chromosome"/>
</dbReference>
<reference evidence="10 11" key="1">
    <citation type="submission" date="2022-11" db="EMBL/GenBank/DDBJ databases">
        <title>Host association and intracellularity evolved multiple times independently in the Rickettsiales.</title>
        <authorList>
            <person name="Castelli M."/>
            <person name="Nardi T."/>
            <person name="Gammuto L."/>
            <person name="Bellinzona G."/>
            <person name="Sabaneyeva E."/>
            <person name="Potekhin A."/>
            <person name="Serra V."/>
            <person name="Petroni G."/>
            <person name="Sassera D."/>
        </authorList>
    </citation>
    <scope>NUCLEOTIDE SEQUENCE [LARGE SCALE GENOMIC DNA]</scope>
    <source>
        <strain evidence="10 11">NDG2</strain>
    </source>
</reference>
<evidence type="ECO:0000256" key="3">
    <source>
        <dbReference type="ARBA" id="ARBA00012621"/>
    </source>
</evidence>
<dbReference type="EMBL" id="CP110820">
    <property type="protein sequence ID" value="WPX96514.1"/>
    <property type="molecule type" value="Genomic_DNA"/>
</dbReference>
<dbReference type="PANTHER" id="PTHR42755">
    <property type="entry name" value="3-DEOXY-MANNO-OCTULOSONATE CYTIDYLYLTRANSFERASE"/>
    <property type="match status" value="1"/>
</dbReference>
<dbReference type="EC" id="2.4.99.12" evidence="3 8"/>
<evidence type="ECO:0000256" key="5">
    <source>
        <dbReference type="ARBA" id="ARBA00022679"/>
    </source>
</evidence>
<evidence type="ECO:0000256" key="1">
    <source>
        <dbReference type="ARBA" id="ARBA00003394"/>
    </source>
</evidence>
<sequence>MRIYKILSVLLLPFVLLCMMFRLFKRTESITSILQRFTICQNKRSGKQVVWFHAVSVGEVNLAIPLVKKILAERNDITCLVTTATQTSAKIFKSHGILGAVHQFLPLDFAFIIRNFLNYWNPKVAVFIESELWPNIINETTKNIPLLLLNGRLSDRSFKNWKLFEKSIARLLKKFSVIFPASQLDYNRFSHFTPDNLELIGHFKYSSPPLGYSKELVAVLKEKLKDNNVFLAVSTHNGEEEMLIKMHQKLKKQVPNLFTIIIPRHPNRIEKVKTIAQNYGMSFITDINNFQDDSEMLLIGAFGVLGNYFKAVEIAFIGGSLLKNLGGHNILEPAKLQTAIIVGPYTSNFKETVDEFQQHKAICIVNDIDELQKELFSLFQDSKYRNQLMLNAKALSKSNEDVSKKAIETIYSYIDG</sequence>
<evidence type="ECO:0000256" key="8">
    <source>
        <dbReference type="RuleBase" id="RU365103"/>
    </source>
</evidence>
<keyword evidence="5 8" id="KW-0808">Transferase</keyword>
<dbReference type="GO" id="GO:0016740">
    <property type="term" value="F:transferase activity"/>
    <property type="evidence" value="ECO:0007669"/>
    <property type="project" value="UniProtKB-KW"/>
</dbReference>
<dbReference type="InterPro" id="IPR007507">
    <property type="entry name" value="Glycos_transf_N"/>
</dbReference>
<keyword evidence="8" id="KW-1003">Cell membrane</keyword>
<dbReference type="SUPFAM" id="SSF53756">
    <property type="entry name" value="UDP-Glycosyltransferase/glycogen phosphorylase"/>
    <property type="match status" value="1"/>
</dbReference>
<dbReference type="Gene3D" id="3.40.50.2000">
    <property type="entry name" value="Glycogen Phosphorylase B"/>
    <property type="match status" value="1"/>
</dbReference>
<evidence type="ECO:0000256" key="6">
    <source>
        <dbReference type="ARBA" id="ARBA00031445"/>
    </source>
</evidence>
<keyword evidence="8" id="KW-0472">Membrane</keyword>
<evidence type="ECO:0000313" key="10">
    <source>
        <dbReference type="EMBL" id="WPX96514.1"/>
    </source>
</evidence>
<dbReference type="Pfam" id="PF04413">
    <property type="entry name" value="Glycos_transf_N"/>
    <property type="match status" value="1"/>
</dbReference>
<feature type="domain" description="3-deoxy-D-manno-octulosonic-acid transferase N-terminal" evidence="9">
    <location>
        <begin position="33"/>
        <end position="205"/>
    </location>
</feature>
<comment type="subcellular location">
    <subcellularLocation>
        <location evidence="8">Cell membrane</location>
    </subcellularLocation>
</comment>
<name>A0ABZ0ULB3_9RICK</name>
<dbReference type="PANTHER" id="PTHR42755:SF1">
    <property type="entry name" value="3-DEOXY-D-MANNO-OCTULOSONIC ACID TRANSFERASE, MITOCHONDRIAL-RELATED"/>
    <property type="match status" value="1"/>
</dbReference>
<keyword evidence="11" id="KW-1185">Reference proteome</keyword>
<gene>
    <name evidence="10" type="ORF">Bandiella_00630</name>
</gene>
<dbReference type="InterPro" id="IPR038107">
    <property type="entry name" value="Glycos_transf_N_sf"/>
</dbReference>
<comment type="catalytic activity">
    <reaction evidence="7 8">
        <text>lipid IVA (E. coli) + CMP-3-deoxy-beta-D-manno-octulosonate = alpha-Kdo-(2-&gt;6)-lipid IVA (E. coli) + CMP + H(+)</text>
        <dbReference type="Rhea" id="RHEA:28066"/>
        <dbReference type="ChEBI" id="CHEBI:15378"/>
        <dbReference type="ChEBI" id="CHEBI:58603"/>
        <dbReference type="ChEBI" id="CHEBI:60364"/>
        <dbReference type="ChEBI" id="CHEBI:60377"/>
        <dbReference type="ChEBI" id="CHEBI:85987"/>
        <dbReference type="EC" id="2.4.99.12"/>
    </reaction>
</comment>
<evidence type="ECO:0000256" key="2">
    <source>
        <dbReference type="ARBA" id="ARBA00004713"/>
    </source>
</evidence>
<evidence type="ECO:0000256" key="7">
    <source>
        <dbReference type="ARBA" id="ARBA00049183"/>
    </source>
</evidence>
<dbReference type="InterPro" id="IPR039901">
    <property type="entry name" value="Kdotransferase"/>
</dbReference>
<proteinExistence type="inferred from homology"/>
<evidence type="ECO:0000259" key="9">
    <source>
        <dbReference type="Pfam" id="PF04413"/>
    </source>
</evidence>
<protein>
    <recommendedName>
        <fullName evidence="4 8">3-deoxy-D-manno-octulosonic acid transferase</fullName>
        <shortName evidence="8">Kdo transferase</shortName>
        <ecNumber evidence="3 8">2.4.99.12</ecNumber>
    </recommendedName>
    <alternativeName>
        <fullName evidence="6 8">Lipid IV(A) 3-deoxy-D-manno-octulosonic acid transferase</fullName>
    </alternativeName>
</protein>
<dbReference type="Gene3D" id="3.40.50.11720">
    <property type="entry name" value="3-Deoxy-D-manno-octulosonic-acid transferase, N-terminal domain"/>
    <property type="match status" value="1"/>
</dbReference>